<evidence type="ECO:0000256" key="12">
    <source>
        <dbReference type="ARBA" id="ARBA00022786"/>
    </source>
</evidence>
<dbReference type="SMART" id="SM00064">
    <property type="entry name" value="FYVE"/>
    <property type="match status" value="1"/>
</dbReference>
<evidence type="ECO:0000256" key="9">
    <source>
        <dbReference type="ARBA" id="ARBA00022723"/>
    </source>
</evidence>
<dbReference type="EC" id="2.3.2.27" evidence="6"/>
<keyword evidence="13" id="KW-0862">Zinc</keyword>
<evidence type="ECO:0000256" key="2">
    <source>
        <dbReference type="ARBA" id="ARBA00004170"/>
    </source>
</evidence>
<feature type="compositionally biased region" description="Pro residues" evidence="18">
    <location>
        <begin position="393"/>
        <end position="402"/>
    </location>
</feature>
<keyword evidence="10" id="KW-0967">Endosome</keyword>
<dbReference type="AlphaFoldDB" id="A0A6A6Q8M0"/>
<dbReference type="Pfam" id="PF13639">
    <property type="entry name" value="zf-RING_2"/>
    <property type="match status" value="1"/>
</dbReference>
<dbReference type="PROSITE" id="PS50089">
    <property type="entry name" value="ZF_RING_2"/>
    <property type="match status" value="1"/>
</dbReference>
<dbReference type="Proteomes" id="UP000799750">
    <property type="component" value="Unassembled WGS sequence"/>
</dbReference>
<organism evidence="21 22">
    <name type="scientific">Lophium mytilinum</name>
    <dbReference type="NCBI Taxonomy" id="390894"/>
    <lineage>
        <taxon>Eukaryota</taxon>
        <taxon>Fungi</taxon>
        <taxon>Dikarya</taxon>
        <taxon>Ascomycota</taxon>
        <taxon>Pezizomycotina</taxon>
        <taxon>Dothideomycetes</taxon>
        <taxon>Pleosporomycetidae</taxon>
        <taxon>Mytilinidiales</taxon>
        <taxon>Mytilinidiaceae</taxon>
        <taxon>Lophium</taxon>
    </lineage>
</organism>
<dbReference type="GO" id="GO:0008270">
    <property type="term" value="F:zinc ion binding"/>
    <property type="evidence" value="ECO:0007669"/>
    <property type="project" value="UniProtKB-KW"/>
</dbReference>
<keyword evidence="8" id="KW-0519">Myristate</keyword>
<evidence type="ECO:0000313" key="22">
    <source>
        <dbReference type="Proteomes" id="UP000799750"/>
    </source>
</evidence>
<accession>A0A6A6Q8M0</accession>
<dbReference type="PROSITE" id="PS50178">
    <property type="entry name" value="ZF_FYVE"/>
    <property type="match status" value="1"/>
</dbReference>
<dbReference type="OrthoDB" id="660555at2759"/>
<feature type="domain" description="FYVE-type" evidence="20">
    <location>
        <begin position="295"/>
        <end position="397"/>
    </location>
</feature>
<dbReference type="InterPro" id="IPR011011">
    <property type="entry name" value="Znf_FYVE_PHD"/>
</dbReference>
<feature type="domain" description="RING-type" evidence="19">
    <location>
        <begin position="570"/>
        <end position="613"/>
    </location>
</feature>
<protein>
    <recommendedName>
        <fullName evidence="6">RING-type E3 ubiquitin transferase</fullName>
        <ecNumber evidence="6">2.3.2.27</ecNumber>
    </recommendedName>
</protein>
<feature type="compositionally biased region" description="Polar residues" evidence="18">
    <location>
        <begin position="267"/>
        <end position="277"/>
    </location>
</feature>
<evidence type="ECO:0000256" key="18">
    <source>
        <dbReference type="SAM" id="MobiDB-lite"/>
    </source>
</evidence>
<evidence type="ECO:0000256" key="13">
    <source>
        <dbReference type="ARBA" id="ARBA00022833"/>
    </source>
</evidence>
<evidence type="ECO:0000259" key="20">
    <source>
        <dbReference type="PROSITE" id="PS50178"/>
    </source>
</evidence>
<sequence length="616" mass="66683">MDPPSYSQGGHARGHSRSTPTLPPPFVNVDSSNPILLETGDGSERFRLTTEVGRGHSSTEGVAASHARAHSYSSPMPALQLSSSVSSDDTVVASSQGTIRARPSGGHTYSDGATYPHNRGQGAQSSRGQTWHDFLRESGGDAAEGPYPPFLDQPRRRSSRLSYVESANPRPLPQPPTTLASSDRKRRSTAPEPPPTAQSGHYRGHNSVSFTRSPLPLPRPPRHRSHAHSASASVLPSSNLNLYASHHRQPPLPPLPPHSQQPPRRFSSLNPQLDYFQNNPAQDSNDIMLPPWQPDSEVTQCPVCSASFTFFTRKHHCRKCGRVVCARCSPHRITIPRQFIVHPPAEDLDALSPHAATSAGESDFDAVPETFSPSALNPALGGGEEVRVCNPCVPDPNFSPPPRRQEAPQGSSQPLQAIARQRLLDRSQEAHSSFSAGRHGHLFPHQSPSSTASAHSSAPRVHSPADSLIFPAFEDDRSVGRVSPAPTPRARNELTEDEMCPVCGRELPPLPAGVDRTTAREEHVAACITDRMSGSPAGNAASASGSGRQTNMNYQKLTWKATEKDCEGECIVCFEEYEEGEELARLACLCKFHNACIAQWWAVKGPGSCPTHQLQV</sequence>
<evidence type="ECO:0000256" key="15">
    <source>
        <dbReference type="ARBA" id="ARBA00023228"/>
    </source>
</evidence>
<proteinExistence type="predicted"/>
<evidence type="ECO:0000256" key="16">
    <source>
        <dbReference type="ARBA" id="ARBA00023288"/>
    </source>
</evidence>
<feature type="compositionally biased region" description="Pro residues" evidence="18">
    <location>
        <begin position="250"/>
        <end position="260"/>
    </location>
</feature>
<comment type="subcellular location">
    <subcellularLocation>
        <location evidence="3">Endosome</location>
    </subcellularLocation>
    <subcellularLocation>
        <location evidence="4">Lysosome</location>
    </subcellularLocation>
    <subcellularLocation>
        <location evidence="2">Membrane</location>
        <topology evidence="2">Peripheral membrane protein</topology>
    </subcellularLocation>
</comment>
<dbReference type="PANTHER" id="PTHR46661">
    <property type="entry name" value="E3 UBIQUITIN-PROTEIN LIGASE ZNRF1-LIKE PROTEIN"/>
    <property type="match status" value="1"/>
</dbReference>
<feature type="compositionally biased region" description="Low complexity" evidence="18">
    <location>
        <begin position="228"/>
        <end position="238"/>
    </location>
</feature>
<keyword evidence="11 17" id="KW-0863">Zinc-finger</keyword>
<dbReference type="InterPro" id="IPR013083">
    <property type="entry name" value="Znf_RING/FYVE/PHD"/>
</dbReference>
<dbReference type="InterPro" id="IPR001841">
    <property type="entry name" value="Znf_RING"/>
</dbReference>
<evidence type="ECO:0000256" key="5">
    <source>
        <dbReference type="ARBA" id="ARBA00004906"/>
    </source>
</evidence>
<evidence type="ECO:0000259" key="19">
    <source>
        <dbReference type="PROSITE" id="PS50089"/>
    </source>
</evidence>
<dbReference type="GO" id="GO:0005768">
    <property type="term" value="C:endosome"/>
    <property type="evidence" value="ECO:0007669"/>
    <property type="project" value="UniProtKB-SubCell"/>
</dbReference>
<feature type="compositionally biased region" description="Low complexity" evidence="18">
    <location>
        <begin position="63"/>
        <end position="96"/>
    </location>
</feature>
<dbReference type="GO" id="GO:0016020">
    <property type="term" value="C:membrane"/>
    <property type="evidence" value="ECO:0007669"/>
    <property type="project" value="UniProtKB-SubCell"/>
</dbReference>
<dbReference type="GO" id="GO:0043161">
    <property type="term" value="P:proteasome-mediated ubiquitin-dependent protein catabolic process"/>
    <property type="evidence" value="ECO:0007669"/>
    <property type="project" value="TreeGrafter"/>
</dbReference>
<keyword evidence="22" id="KW-1185">Reference proteome</keyword>
<evidence type="ECO:0000256" key="11">
    <source>
        <dbReference type="ARBA" id="ARBA00022771"/>
    </source>
</evidence>
<dbReference type="InterPro" id="IPR051878">
    <property type="entry name" value="ZNRF_ubiq-protein_ligase"/>
</dbReference>
<evidence type="ECO:0000256" key="14">
    <source>
        <dbReference type="ARBA" id="ARBA00023136"/>
    </source>
</evidence>
<dbReference type="GO" id="GO:0070936">
    <property type="term" value="P:protein K48-linked ubiquitination"/>
    <property type="evidence" value="ECO:0007669"/>
    <property type="project" value="TreeGrafter"/>
</dbReference>
<keyword evidence="15" id="KW-0458">Lysosome</keyword>
<evidence type="ECO:0000256" key="6">
    <source>
        <dbReference type="ARBA" id="ARBA00012483"/>
    </source>
</evidence>
<evidence type="ECO:0000313" key="21">
    <source>
        <dbReference type="EMBL" id="KAF2488286.1"/>
    </source>
</evidence>
<evidence type="ECO:0000256" key="10">
    <source>
        <dbReference type="ARBA" id="ARBA00022753"/>
    </source>
</evidence>
<evidence type="ECO:0000256" key="4">
    <source>
        <dbReference type="ARBA" id="ARBA00004371"/>
    </source>
</evidence>
<feature type="region of interest" description="Disordered" evidence="18">
    <location>
        <begin position="355"/>
        <end position="377"/>
    </location>
</feature>
<dbReference type="SUPFAM" id="SSF57903">
    <property type="entry name" value="FYVE/PHD zinc finger"/>
    <property type="match status" value="1"/>
</dbReference>
<feature type="compositionally biased region" description="Low complexity" evidence="18">
    <location>
        <begin position="444"/>
        <end position="459"/>
    </location>
</feature>
<comment type="pathway">
    <text evidence="5">Protein modification; protein ubiquitination.</text>
</comment>
<feature type="region of interest" description="Disordered" evidence="18">
    <location>
        <begin position="391"/>
        <end position="463"/>
    </location>
</feature>
<dbReference type="Gene3D" id="3.30.40.10">
    <property type="entry name" value="Zinc/RING finger domain, C3HC4 (zinc finger)"/>
    <property type="match status" value="2"/>
</dbReference>
<keyword evidence="7" id="KW-0808">Transferase</keyword>
<keyword evidence="12" id="KW-0833">Ubl conjugation pathway</keyword>
<feature type="region of interest" description="Disordered" evidence="18">
    <location>
        <begin position="1"/>
        <end position="277"/>
    </location>
</feature>
<keyword evidence="9" id="KW-0479">Metal-binding</keyword>
<evidence type="ECO:0000256" key="3">
    <source>
        <dbReference type="ARBA" id="ARBA00004177"/>
    </source>
</evidence>
<dbReference type="GO" id="GO:0061630">
    <property type="term" value="F:ubiquitin protein ligase activity"/>
    <property type="evidence" value="ECO:0007669"/>
    <property type="project" value="UniProtKB-EC"/>
</dbReference>
<evidence type="ECO:0000256" key="7">
    <source>
        <dbReference type="ARBA" id="ARBA00022679"/>
    </source>
</evidence>
<keyword evidence="16" id="KW-0449">Lipoprotein</keyword>
<name>A0A6A6Q8M0_9PEZI</name>
<dbReference type="InterPro" id="IPR017455">
    <property type="entry name" value="Znf_FYVE-rel"/>
</dbReference>
<gene>
    <name evidence="21" type="ORF">BU16DRAFT_568450</name>
</gene>
<evidence type="ECO:0000256" key="1">
    <source>
        <dbReference type="ARBA" id="ARBA00000900"/>
    </source>
</evidence>
<evidence type="ECO:0000256" key="8">
    <source>
        <dbReference type="ARBA" id="ARBA00022707"/>
    </source>
</evidence>
<dbReference type="EMBL" id="MU004204">
    <property type="protein sequence ID" value="KAF2488286.1"/>
    <property type="molecule type" value="Genomic_DNA"/>
</dbReference>
<dbReference type="Pfam" id="PF01363">
    <property type="entry name" value="FYVE"/>
    <property type="match status" value="1"/>
</dbReference>
<dbReference type="SUPFAM" id="SSF57850">
    <property type="entry name" value="RING/U-box"/>
    <property type="match status" value="1"/>
</dbReference>
<reference evidence="21" key="1">
    <citation type="journal article" date="2020" name="Stud. Mycol.">
        <title>101 Dothideomycetes genomes: a test case for predicting lifestyles and emergence of pathogens.</title>
        <authorList>
            <person name="Haridas S."/>
            <person name="Albert R."/>
            <person name="Binder M."/>
            <person name="Bloem J."/>
            <person name="Labutti K."/>
            <person name="Salamov A."/>
            <person name="Andreopoulos B."/>
            <person name="Baker S."/>
            <person name="Barry K."/>
            <person name="Bills G."/>
            <person name="Bluhm B."/>
            <person name="Cannon C."/>
            <person name="Castanera R."/>
            <person name="Culley D."/>
            <person name="Daum C."/>
            <person name="Ezra D."/>
            <person name="Gonzalez J."/>
            <person name="Henrissat B."/>
            <person name="Kuo A."/>
            <person name="Liang C."/>
            <person name="Lipzen A."/>
            <person name="Lutzoni F."/>
            <person name="Magnuson J."/>
            <person name="Mondo S."/>
            <person name="Nolan M."/>
            <person name="Ohm R."/>
            <person name="Pangilinan J."/>
            <person name="Park H.-J."/>
            <person name="Ramirez L."/>
            <person name="Alfaro M."/>
            <person name="Sun H."/>
            <person name="Tritt A."/>
            <person name="Yoshinaga Y."/>
            <person name="Zwiers L.-H."/>
            <person name="Turgeon B."/>
            <person name="Goodwin S."/>
            <person name="Spatafora J."/>
            <person name="Crous P."/>
            <person name="Grigoriev I."/>
        </authorList>
    </citation>
    <scope>NUCLEOTIDE SEQUENCE</scope>
    <source>
        <strain evidence="21">CBS 269.34</strain>
    </source>
</reference>
<keyword evidence="14" id="KW-0472">Membrane</keyword>
<evidence type="ECO:0000256" key="17">
    <source>
        <dbReference type="PROSITE-ProRule" id="PRU00175"/>
    </source>
</evidence>
<dbReference type="InterPro" id="IPR000306">
    <property type="entry name" value="Znf_FYVE"/>
</dbReference>
<dbReference type="PANTHER" id="PTHR46661:SF4">
    <property type="entry name" value="RING-TYPE DOMAIN-CONTAINING PROTEIN"/>
    <property type="match status" value="1"/>
</dbReference>
<comment type="catalytic activity">
    <reaction evidence="1">
        <text>S-ubiquitinyl-[E2 ubiquitin-conjugating enzyme]-L-cysteine + [acceptor protein]-L-lysine = [E2 ubiquitin-conjugating enzyme]-L-cysteine + N(6)-ubiquitinyl-[acceptor protein]-L-lysine.</text>
        <dbReference type="EC" id="2.3.2.27"/>
    </reaction>
</comment>